<gene>
    <name evidence="1" type="ORF">P689_1199</name>
</gene>
<dbReference type="HOGENOM" id="CLU_3059692_0_0_6"/>
<dbReference type="Proteomes" id="UP000054529">
    <property type="component" value="Unassembled WGS sequence"/>
</dbReference>
<evidence type="ECO:0000313" key="1">
    <source>
        <dbReference type="EMBL" id="KIE64277.1"/>
    </source>
</evidence>
<evidence type="ECO:0000313" key="2">
    <source>
        <dbReference type="Proteomes" id="UP000054529"/>
    </source>
</evidence>
<reference evidence="1 2" key="1">
    <citation type="journal article" date="2014" name="G3 (Bethesda)">
        <title>Genome sequence of Candidatus Riesia pediculischaeffi, endosymbiont of chimpanzee lice, and genomic comparison of recently acquired endosymbionts from human and chimpanzee lice.</title>
        <authorList>
            <person name="Boyd B.M."/>
            <person name="Allen J.M."/>
            <person name="de Crecy-Lagard V."/>
            <person name="Reed D.L."/>
        </authorList>
    </citation>
    <scope>NUCLEOTIDE SEQUENCE [LARGE SCALE GENOMIC DNA]</scope>
    <source>
        <strain evidence="1 2">PTSU</strain>
    </source>
</reference>
<name>A0A0C1S158_9ENTR</name>
<dbReference type="EMBL" id="AWXV01000002">
    <property type="protein sequence ID" value="KIE64277.1"/>
    <property type="molecule type" value="Genomic_DNA"/>
</dbReference>
<sequence>MIKSKYTINPFECSYYINIRTKSETLSTITVRKAPTKYCHEERDNLHRLFLEK</sequence>
<protein>
    <submittedName>
        <fullName evidence="1">Uncharacterized protein</fullName>
    </submittedName>
</protein>
<organism evidence="1 2">
    <name type="scientific">Candidatus Riesia pediculischaeffi PTSU</name>
    <dbReference type="NCBI Taxonomy" id="1401651"/>
    <lineage>
        <taxon>Bacteria</taxon>
        <taxon>Pseudomonadati</taxon>
        <taxon>Pseudomonadota</taxon>
        <taxon>Gammaproteobacteria</taxon>
        <taxon>Enterobacterales</taxon>
        <taxon>Enterobacteriaceae</taxon>
        <taxon>Candidatus Riesia</taxon>
    </lineage>
</organism>
<proteinExistence type="predicted"/>
<dbReference type="AlphaFoldDB" id="A0A0C1S158"/>
<comment type="caution">
    <text evidence="1">The sequence shown here is derived from an EMBL/GenBank/DDBJ whole genome shotgun (WGS) entry which is preliminary data.</text>
</comment>
<accession>A0A0C1S158</accession>